<comment type="cofactor">
    <cofactor evidence="1">
        <name>FAD</name>
        <dbReference type="ChEBI" id="CHEBI:57692"/>
    </cofactor>
</comment>
<organism evidence="12 13">
    <name type="scientific">Nocardioides cavernaquae</name>
    <dbReference type="NCBI Taxonomy" id="2321396"/>
    <lineage>
        <taxon>Bacteria</taxon>
        <taxon>Bacillati</taxon>
        <taxon>Actinomycetota</taxon>
        <taxon>Actinomycetes</taxon>
        <taxon>Propionibacteriales</taxon>
        <taxon>Nocardioidaceae</taxon>
        <taxon>Nocardioides</taxon>
    </lineage>
</organism>
<dbReference type="Proteomes" id="UP000276542">
    <property type="component" value="Unassembled WGS sequence"/>
</dbReference>
<keyword evidence="8" id="KW-0408">Iron</keyword>
<dbReference type="OrthoDB" id="289202at2"/>
<evidence type="ECO:0000256" key="3">
    <source>
        <dbReference type="ARBA" id="ARBA00022630"/>
    </source>
</evidence>
<keyword evidence="6" id="KW-0521">NADP</keyword>
<dbReference type="InterPro" id="IPR017900">
    <property type="entry name" value="4Fe4S_Fe_S_CS"/>
</dbReference>
<dbReference type="Pfam" id="PF12838">
    <property type="entry name" value="Fer4_7"/>
    <property type="match status" value="1"/>
</dbReference>
<evidence type="ECO:0000313" key="13">
    <source>
        <dbReference type="Proteomes" id="UP000276542"/>
    </source>
</evidence>
<evidence type="ECO:0000313" key="12">
    <source>
        <dbReference type="EMBL" id="RJS46005.1"/>
    </source>
</evidence>
<dbReference type="InterPro" id="IPR055275">
    <property type="entry name" value="Ferredox_Rdtase"/>
</dbReference>
<dbReference type="InterPro" id="IPR023753">
    <property type="entry name" value="FAD/NAD-binding_dom"/>
</dbReference>
<dbReference type="GO" id="GO:0051536">
    <property type="term" value="F:iron-sulfur cluster binding"/>
    <property type="evidence" value="ECO:0007669"/>
    <property type="project" value="UniProtKB-KW"/>
</dbReference>
<feature type="domain" description="4Fe-4S ferredoxin-type" evidence="11">
    <location>
        <begin position="1"/>
        <end position="29"/>
    </location>
</feature>
<dbReference type="EC" id="1.18.1.2" evidence="2"/>
<keyword evidence="5" id="KW-0274">FAD</keyword>
<dbReference type="PROSITE" id="PS00198">
    <property type="entry name" value="4FE4S_FER_1"/>
    <property type="match status" value="1"/>
</dbReference>
<dbReference type="Gene3D" id="3.40.50.720">
    <property type="entry name" value="NAD(P)-binding Rossmann-like Domain"/>
    <property type="match status" value="1"/>
</dbReference>
<evidence type="ECO:0000259" key="11">
    <source>
        <dbReference type="PROSITE" id="PS51379"/>
    </source>
</evidence>
<gene>
    <name evidence="12" type="ORF">D4739_07050</name>
</gene>
<evidence type="ECO:0000256" key="2">
    <source>
        <dbReference type="ARBA" id="ARBA00013223"/>
    </source>
</evidence>
<dbReference type="GO" id="GO:0046872">
    <property type="term" value="F:metal ion binding"/>
    <property type="evidence" value="ECO:0007669"/>
    <property type="project" value="UniProtKB-KW"/>
</dbReference>
<keyword evidence="13" id="KW-1185">Reference proteome</keyword>
<evidence type="ECO:0000256" key="1">
    <source>
        <dbReference type="ARBA" id="ARBA00001974"/>
    </source>
</evidence>
<keyword evidence="9" id="KW-0411">Iron-sulfur</keyword>
<evidence type="ECO:0000256" key="5">
    <source>
        <dbReference type="ARBA" id="ARBA00022827"/>
    </source>
</evidence>
<dbReference type="RefSeq" id="WP_120059904.1">
    <property type="nucleotide sequence ID" value="NZ_QYRP01000002.1"/>
</dbReference>
<feature type="domain" description="4Fe-4S ferredoxin-type" evidence="11">
    <location>
        <begin position="37"/>
        <end position="66"/>
    </location>
</feature>
<dbReference type="InterPro" id="IPR036188">
    <property type="entry name" value="FAD/NAD-bd_sf"/>
</dbReference>
<comment type="caution">
    <text evidence="12">The sequence shown here is derived from an EMBL/GenBank/DDBJ whole genome shotgun (WGS) entry which is preliminary data.</text>
</comment>
<evidence type="ECO:0000256" key="10">
    <source>
        <dbReference type="ARBA" id="ARBA00047776"/>
    </source>
</evidence>
<dbReference type="AlphaFoldDB" id="A0A3A5H9E6"/>
<dbReference type="Gene3D" id="3.30.70.20">
    <property type="match status" value="1"/>
</dbReference>
<accession>A0A3A5H9E6</accession>
<dbReference type="PROSITE" id="PS51379">
    <property type="entry name" value="4FE4S_FER_2"/>
    <property type="match status" value="2"/>
</dbReference>
<dbReference type="SUPFAM" id="SSF54862">
    <property type="entry name" value="4Fe-4S ferredoxins"/>
    <property type="match status" value="1"/>
</dbReference>
<evidence type="ECO:0000256" key="4">
    <source>
        <dbReference type="ARBA" id="ARBA00022723"/>
    </source>
</evidence>
<name>A0A3A5H9E6_9ACTN</name>
<dbReference type="PANTHER" id="PTHR48467">
    <property type="entry name" value="GLUTAMATE SYNTHASE 1 [NADH], CHLOROPLASTIC-LIKE"/>
    <property type="match status" value="1"/>
</dbReference>
<dbReference type="PANTHER" id="PTHR48467:SF1">
    <property type="entry name" value="GLUTAMATE SYNTHASE 1 [NADH], CHLOROPLASTIC-LIKE"/>
    <property type="match status" value="1"/>
</dbReference>
<evidence type="ECO:0000256" key="7">
    <source>
        <dbReference type="ARBA" id="ARBA00023002"/>
    </source>
</evidence>
<keyword evidence="4" id="KW-0479">Metal-binding</keyword>
<comment type="catalytic activity">
    <reaction evidence="10">
        <text>2 reduced [2Fe-2S]-[ferredoxin] + NADP(+) + H(+) = 2 oxidized [2Fe-2S]-[ferredoxin] + NADPH</text>
        <dbReference type="Rhea" id="RHEA:20125"/>
        <dbReference type="Rhea" id="RHEA-COMP:10000"/>
        <dbReference type="Rhea" id="RHEA-COMP:10001"/>
        <dbReference type="ChEBI" id="CHEBI:15378"/>
        <dbReference type="ChEBI" id="CHEBI:33737"/>
        <dbReference type="ChEBI" id="CHEBI:33738"/>
        <dbReference type="ChEBI" id="CHEBI:57783"/>
        <dbReference type="ChEBI" id="CHEBI:58349"/>
        <dbReference type="EC" id="1.18.1.2"/>
    </reaction>
</comment>
<evidence type="ECO:0000256" key="6">
    <source>
        <dbReference type="ARBA" id="ARBA00022857"/>
    </source>
</evidence>
<proteinExistence type="predicted"/>
<dbReference type="PRINTS" id="PR00419">
    <property type="entry name" value="ADXRDTASE"/>
</dbReference>
<evidence type="ECO:0000256" key="9">
    <source>
        <dbReference type="ARBA" id="ARBA00023014"/>
    </source>
</evidence>
<sequence>MPYVVTQSCCSDAACVVACPVNAIHPTPGEPGFATAEMLYVDPVACVDCGACATACPAAALQPHTKLTDAQLPFIEINAAYYKENPHADRPILAAVAKKPHVDAAGLRVAVVGAGPAGLYATDELLKHPGVSVDVFDRLPTPHGLARYGVAPDHQHTKQVVGLFDKIEREDGFRYRLNVHVGEDVTHAQLRAAYDAVIYSVGAATDRRLGVDGEELPGSVSATDFVAWYNGHPDQAGKSYPVGSDRAVVIGNGNVALDVARILSLDPERLADTDISDVALAALRDSAIREVVVLGRRGPAEAAFTLPELIGLAGIDEIDVVVEGDVEVNSEKTRILADLAARDPRPGLRRIVLRFNTAPVRIVGEHAVEGLEVARTTVVDGRAVLADETEVLPTGLVLRAIGYRATPVKHLPFDDQRAVVPNDAGRVEPGVYVAGWIKRGPTGFLGTNKSCSEETVASLLLDLDAGLLTAPETVIERLPQEISERGWRAIDAAERSAGAAAGRPRVKLLDRESLTAAAVVESTLRKTPRKRPLVALGRR</sequence>
<dbReference type="Pfam" id="PF07992">
    <property type="entry name" value="Pyr_redox_2"/>
    <property type="match status" value="1"/>
</dbReference>
<protein>
    <recommendedName>
        <fullName evidence="2">ferredoxin--NADP(+) reductase</fullName>
        <ecNumber evidence="2">1.18.1.2</ecNumber>
    </recommendedName>
</protein>
<reference evidence="13" key="1">
    <citation type="submission" date="2018-09" db="EMBL/GenBank/DDBJ databases">
        <authorList>
            <person name="Zhu H."/>
        </authorList>
    </citation>
    <scope>NUCLEOTIDE SEQUENCE [LARGE SCALE GENOMIC DNA]</scope>
    <source>
        <strain evidence="13">K1W22B-1</strain>
    </source>
</reference>
<dbReference type="EMBL" id="QYRP01000002">
    <property type="protein sequence ID" value="RJS46005.1"/>
    <property type="molecule type" value="Genomic_DNA"/>
</dbReference>
<dbReference type="GO" id="GO:0004324">
    <property type="term" value="F:ferredoxin-NADP+ reductase activity"/>
    <property type="evidence" value="ECO:0007669"/>
    <property type="project" value="UniProtKB-EC"/>
</dbReference>
<evidence type="ECO:0000256" key="8">
    <source>
        <dbReference type="ARBA" id="ARBA00023004"/>
    </source>
</evidence>
<dbReference type="SUPFAM" id="SSF51971">
    <property type="entry name" value="Nucleotide-binding domain"/>
    <property type="match status" value="1"/>
</dbReference>
<keyword evidence="3" id="KW-0285">Flavoprotein</keyword>
<dbReference type="Gene3D" id="3.50.50.60">
    <property type="entry name" value="FAD/NAD(P)-binding domain"/>
    <property type="match status" value="1"/>
</dbReference>
<dbReference type="InterPro" id="IPR017896">
    <property type="entry name" value="4Fe4S_Fe-S-bd"/>
</dbReference>
<keyword evidence="7" id="KW-0560">Oxidoreductase</keyword>